<reference evidence="2" key="1">
    <citation type="submission" date="2023-06" db="EMBL/GenBank/DDBJ databases">
        <authorList>
            <consortium name="Lawrence Berkeley National Laboratory"/>
            <person name="Ahrendt S."/>
            <person name="Sahu N."/>
            <person name="Indic B."/>
            <person name="Wong-Bajracharya J."/>
            <person name="Merenyi Z."/>
            <person name="Ke H.-M."/>
            <person name="Monk M."/>
            <person name="Kocsube S."/>
            <person name="Drula E."/>
            <person name="Lipzen A."/>
            <person name="Balint B."/>
            <person name="Henrissat B."/>
            <person name="Andreopoulos B."/>
            <person name="Martin F.M."/>
            <person name="Harder C.B."/>
            <person name="Rigling D."/>
            <person name="Ford K.L."/>
            <person name="Foster G.D."/>
            <person name="Pangilinan J."/>
            <person name="Papanicolaou A."/>
            <person name="Barry K."/>
            <person name="LaButti K."/>
            <person name="Viragh M."/>
            <person name="Koriabine M."/>
            <person name="Yan M."/>
            <person name="Riley R."/>
            <person name="Champramary S."/>
            <person name="Plett K.L."/>
            <person name="Tsai I.J."/>
            <person name="Slot J."/>
            <person name="Sipos G."/>
            <person name="Plett J."/>
            <person name="Nagy L.G."/>
            <person name="Grigoriev I.V."/>
        </authorList>
    </citation>
    <scope>NUCLEOTIDE SEQUENCE</scope>
    <source>
        <strain evidence="2">HWK02</strain>
    </source>
</reference>
<feature type="region of interest" description="Disordered" evidence="1">
    <location>
        <begin position="90"/>
        <end position="232"/>
    </location>
</feature>
<feature type="compositionally biased region" description="Low complexity" evidence="1">
    <location>
        <begin position="184"/>
        <end position="193"/>
    </location>
</feature>
<evidence type="ECO:0000313" key="2">
    <source>
        <dbReference type="EMBL" id="KAK0473507.1"/>
    </source>
</evidence>
<dbReference type="EMBL" id="JAUEPU010000207">
    <property type="protein sequence ID" value="KAK0473507.1"/>
    <property type="molecule type" value="Genomic_DNA"/>
</dbReference>
<feature type="compositionally biased region" description="Polar residues" evidence="1">
    <location>
        <begin position="92"/>
        <end position="102"/>
    </location>
</feature>
<feature type="compositionally biased region" description="Basic residues" evidence="1">
    <location>
        <begin position="521"/>
        <end position="531"/>
    </location>
</feature>
<evidence type="ECO:0000256" key="1">
    <source>
        <dbReference type="SAM" id="MobiDB-lite"/>
    </source>
</evidence>
<feature type="compositionally biased region" description="Polar residues" evidence="1">
    <location>
        <begin position="476"/>
        <end position="495"/>
    </location>
</feature>
<dbReference type="AlphaFoldDB" id="A0AA39NX44"/>
<feature type="region of interest" description="Disordered" evidence="1">
    <location>
        <begin position="448"/>
        <end position="540"/>
    </location>
</feature>
<gene>
    <name evidence="2" type="ORF">EDD18DRAFT_1368800</name>
</gene>
<keyword evidence="3" id="KW-1185">Reference proteome</keyword>
<feature type="compositionally biased region" description="Basic and acidic residues" evidence="1">
    <location>
        <begin position="115"/>
        <end position="127"/>
    </location>
</feature>
<sequence length="540" mass="58248">MFPFAELDPHLQRLLPSSMMRSPKTPGSATSCLPLRKLIPSWNPNDEHAPYVRNLLKSVSRLASALTSEAYVEEWGDWSLTMKESKVAMLLNPQSRRPTVTSKAKRPQETPAPSDSRRTVRGKDPKDPQPPVMPSGKPGPGNLKLTKLERPLGGPSRSSSKRPPADASEAESEAPPTKKSRGGKAIANKSKAAPAKKKPADATPVRGTRSRPKRSPSPVTGELPDGDESDREDEAALLEELNTVTSGPGIGGIPVINRRLNKSFPPPSMVPGEGVYLFPTVEPEPIKKDEVRELVKDEAVCLHCASSARNVPCVFRGWGNNCDACYRGSKSVCSFKAGPLDRLQIRTQAFPYVEATATNVRRQLEQAMELRHLFDLSANTTASIASRYHAALRNVYNLTVRIGCMEAPSSLKLVLADPDLPHHLYVALEKAFAARAIEIPDLDVASPEDDGLMAPPGASLSLVSYGSGPSAGDQPASPQLESPGSQREPSPSDTSRILEEFDLAVGNSASGEQPSAGGSKDKKKIRTKRRSSAKESDENE</sequence>
<proteinExistence type="predicted"/>
<protein>
    <submittedName>
        <fullName evidence="2">Uncharacterized protein</fullName>
    </submittedName>
</protein>
<feature type="compositionally biased region" description="Low complexity" evidence="1">
    <location>
        <begin position="151"/>
        <end position="167"/>
    </location>
</feature>
<organism evidence="2 3">
    <name type="scientific">Armillaria luteobubalina</name>
    <dbReference type="NCBI Taxonomy" id="153913"/>
    <lineage>
        <taxon>Eukaryota</taxon>
        <taxon>Fungi</taxon>
        <taxon>Dikarya</taxon>
        <taxon>Basidiomycota</taxon>
        <taxon>Agaricomycotina</taxon>
        <taxon>Agaricomycetes</taxon>
        <taxon>Agaricomycetidae</taxon>
        <taxon>Agaricales</taxon>
        <taxon>Marasmiineae</taxon>
        <taxon>Physalacriaceae</taxon>
        <taxon>Armillaria</taxon>
    </lineage>
</organism>
<accession>A0AA39NX44</accession>
<evidence type="ECO:0000313" key="3">
    <source>
        <dbReference type="Proteomes" id="UP001175228"/>
    </source>
</evidence>
<dbReference type="Proteomes" id="UP001175228">
    <property type="component" value="Unassembled WGS sequence"/>
</dbReference>
<name>A0AA39NX44_9AGAR</name>
<comment type="caution">
    <text evidence="2">The sequence shown here is derived from an EMBL/GenBank/DDBJ whole genome shotgun (WGS) entry which is preliminary data.</text>
</comment>